<sequence length="1374" mass="143538">MNSRLHRIVFNRHRGTLMVAAENARSLAGGSPGARRSAGTSHTGGFALRIGILTLAIQAGFTTSAQAQVVAYRDAPAARQPAIGSAANGVPLVNITRPSSAGVSRNEYSRFDVDPHGLILNNSRSDTSTQLGGWVEGNPQLSGGTARIIVNEVVSPDPSQLSGYVEIAGRSAQVVIANPSGITCDGCGFINANRATLTTGTPQYDNGSLRGYQVQTGTVRIEGAGLDARQVTHTEIIANAVEVNAGIWARQLHVTAGAAMIDAQTASHTAPLEGEHAGTAPAVAIDVAELGGMYANSIRLIGTDAGVGVRNAGHIGASAGELVVTADGRLENTGNLVASGHLTLKTDAGLHNRGQVLSLQTVTVSAATAADNTGGRIAAGQHASLNAQDLINLGGTVESTGSIEINASRHLDNRSGLIQANGNILVSARNIDNSDTLAPSIGIHGHSVTVSGEGLDNQRGQLTARSRLDLEADHIANSGLIDADALLIEAGTLDNHGQGRIFATTIAIDAQTLHNRGETGDAPVIAARADMDLGVATLSNRDNALILSLGDMRIAGELDHDHRAVGSADSVTNASAAIEAGGHLRITADTLTNTDTHFQTAAVQVERQRIEEYQHYSSTRRFAADEVSIRLGRPNSDQWVLYLNTPDGRRSNDYFHYNYTRTVTETQVMARAPASIQSFGTLNIEADTVINDKSRILAGGVLAIVADDIFNLDATGQRIERDTGTATRYYRIKRSQGGMVQAQGVDQRSYAPAPVVETIALANAESAGYQTISLAASSTLPSAAEAGPPAATPLTPNALFGIQPGPTALYLIETDPRFADFRHWISSDYMLDRLGLDPALVQKRLGDGFYEQRLLNEQIAQLTGRRFLEGHAEQEAQYRALMDAGIAFAETWQLVPGVELSPGQMAALTTDIVWLVETSVTLADGSTHSVLAPRLYARAPQGDLSPSGSLLAGAQVQLDSAGTLFNQGAIAGRQLVSISADTIANLGGTVSGNQVVLHADNDIIAAGGRIAADNGLNLAAGRDMVLSAATYRTEADNGVRSGIAQTLKIDNAAGDMTLLAGRDLRLAAVHLANTGDGDTLLAAGRDLALDIVREERAELLTHTRSERLETETRDQGSRIEVGGNLALFAGNDLAARATSIDAAGDFTAAAGANIDITAGVHAQGIDGRLTDMNSGRVSRLDVSRERAIAADLRAADITLAAGGDLTVAGSDLTSNEALRLAAGRDLTLGTAAEHDRRDWQRGDGRNWRLESSTSERVTTLSAGGDIDIVAGHDLLLRGTAIRTPGDAQLAAQGGVTLEAAYDTYSLDARSYRKSSGLFSSNKRTSREIAERATPTGVDIQAGNIDIAAGGDLSATAARLISHADTTLSAGGELE</sequence>
<dbReference type="InterPro" id="IPR012334">
    <property type="entry name" value="Pectin_lyas_fold"/>
</dbReference>
<dbReference type="SMART" id="SM00912">
    <property type="entry name" value="Haemagg_act"/>
    <property type="match status" value="1"/>
</dbReference>
<protein>
    <submittedName>
        <fullName evidence="2">Filamentous hemagglutinin N-terminal domain-containing protein</fullName>
    </submittedName>
</protein>
<gene>
    <name evidence="2" type="ORF">GPA21_18220</name>
</gene>
<dbReference type="InterPro" id="IPR025157">
    <property type="entry name" value="Hemagglutinin_rpt"/>
</dbReference>
<dbReference type="NCBIfam" id="TIGR01731">
    <property type="entry name" value="fil_hemag_20aa"/>
    <property type="match status" value="10"/>
</dbReference>
<dbReference type="Pfam" id="PF05860">
    <property type="entry name" value="TPS"/>
    <property type="match status" value="1"/>
</dbReference>
<dbReference type="InterPro" id="IPR008638">
    <property type="entry name" value="FhaB/CdiA-like_TPS"/>
</dbReference>
<dbReference type="Proteomes" id="UP000599523">
    <property type="component" value="Unassembled WGS sequence"/>
</dbReference>
<dbReference type="GO" id="GO:0003824">
    <property type="term" value="F:catalytic activity"/>
    <property type="evidence" value="ECO:0007669"/>
    <property type="project" value="UniProtKB-ARBA"/>
</dbReference>
<feature type="domain" description="Filamentous haemagglutinin FhaB/tRNA nuclease CdiA-like TPS" evidence="1">
    <location>
        <begin position="87"/>
        <end position="207"/>
    </location>
</feature>
<dbReference type="Pfam" id="PF13018">
    <property type="entry name" value="ESPR"/>
    <property type="match status" value="1"/>
</dbReference>
<dbReference type="InterPro" id="IPR024973">
    <property type="entry name" value="ESPR"/>
</dbReference>
<dbReference type="EMBL" id="WTVM01000169">
    <property type="protein sequence ID" value="NMG04891.1"/>
    <property type="molecule type" value="Genomic_DNA"/>
</dbReference>
<feature type="non-terminal residue" evidence="2">
    <location>
        <position position="1374"/>
    </location>
</feature>
<name>A0A972FMB6_9RHOO</name>
<evidence type="ECO:0000313" key="2">
    <source>
        <dbReference type="EMBL" id="NMG04891.1"/>
    </source>
</evidence>
<evidence type="ECO:0000259" key="1">
    <source>
        <dbReference type="SMART" id="SM00912"/>
    </source>
</evidence>
<dbReference type="SUPFAM" id="SSF51126">
    <property type="entry name" value="Pectin lyase-like"/>
    <property type="match status" value="1"/>
</dbReference>
<dbReference type="InterPro" id="IPR011050">
    <property type="entry name" value="Pectin_lyase_fold/virulence"/>
</dbReference>
<accession>A0A972FMB6</accession>
<dbReference type="Pfam" id="PF05594">
    <property type="entry name" value="Fil_haemagg"/>
    <property type="match status" value="5"/>
</dbReference>
<evidence type="ECO:0000313" key="3">
    <source>
        <dbReference type="Proteomes" id="UP000599523"/>
    </source>
</evidence>
<reference evidence="2" key="1">
    <citation type="submission" date="2019-12" db="EMBL/GenBank/DDBJ databases">
        <title>Comparative genomics gives insights into the taxonomy of the Azoarcus-Aromatoleum group and reveals separate origins of nif in the plant-associated Azoarcus and non-plant-associated Aromatoleum sub-groups.</title>
        <authorList>
            <person name="Lafos M."/>
            <person name="Maluk M."/>
            <person name="Batista M."/>
            <person name="Junghare M."/>
            <person name="Carmona M."/>
            <person name="Faoro H."/>
            <person name="Cruz L.M."/>
            <person name="Battistoni F."/>
            <person name="De Souza E."/>
            <person name="Pedrosa F."/>
            <person name="Chen W.-M."/>
            <person name="Poole P.S."/>
            <person name="Dixon R.A."/>
            <person name="James E.K."/>
        </authorList>
    </citation>
    <scope>NUCLEOTIDE SEQUENCE</scope>
    <source>
        <strain evidence="2">NSC3</strain>
    </source>
</reference>
<dbReference type="InterPro" id="IPR008619">
    <property type="entry name" value="Filamentous_hemagglutn_rpt"/>
</dbReference>
<organism evidence="2 3">
    <name type="scientific">Azoarcus taiwanensis</name>
    <dbReference type="NCBI Taxonomy" id="666964"/>
    <lineage>
        <taxon>Bacteria</taxon>
        <taxon>Pseudomonadati</taxon>
        <taxon>Pseudomonadota</taxon>
        <taxon>Betaproteobacteria</taxon>
        <taxon>Rhodocyclales</taxon>
        <taxon>Zoogloeaceae</taxon>
        <taxon>Azoarcus</taxon>
    </lineage>
</organism>
<proteinExistence type="predicted"/>
<dbReference type="NCBIfam" id="TIGR01901">
    <property type="entry name" value="adhes_NPXG"/>
    <property type="match status" value="1"/>
</dbReference>
<dbReference type="Pfam" id="PF13332">
    <property type="entry name" value="Fil_haemagg_2"/>
    <property type="match status" value="3"/>
</dbReference>
<dbReference type="Gene3D" id="2.160.20.10">
    <property type="entry name" value="Single-stranded right-handed beta-helix, Pectin lyase-like"/>
    <property type="match status" value="1"/>
</dbReference>
<comment type="caution">
    <text evidence="2">The sequence shown here is derived from an EMBL/GenBank/DDBJ whole genome shotgun (WGS) entry which is preliminary data.</text>
</comment>
<dbReference type="InterPro" id="IPR010069">
    <property type="entry name" value="CdiA_FHA1_rpt"/>
</dbReference>
<keyword evidence="3" id="KW-1185">Reference proteome</keyword>
<dbReference type="RefSeq" id="WP_168989522.1">
    <property type="nucleotide sequence ID" value="NZ_CAWPHM010000076.1"/>
</dbReference>